<dbReference type="PROSITE" id="PS50126">
    <property type="entry name" value="S1"/>
    <property type="match status" value="1"/>
</dbReference>
<dbReference type="GO" id="GO:0004654">
    <property type="term" value="F:polyribonucleotide nucleotidyltransferase activity"/>
    <property type="evidence" value="ECO:0007669"/>
    <property type="project" value="UniProtKB-EC"/>
</dbReference>
<organism evidence="10 11">
    <name type="scientific">Sphenostylis stenocarpa</name>
    <dbReference type="NCBI Taxonomy" id="92480"/>
    <lineage>
        <taxon>Eukaryota</taxon>
        <taxon>Viridiplantae</taxon>
        <taxon>Streptophyta</taxon>
        <taxon>Embryophyta</taxon>
        <taxon>Tracheophyta</taxon>
        <taxon>Spermatophyta</taxon>
        <taxon>Magnoliopsida</taxon>
        <taxon>eudicotyledons</taxon>
        <taxon>Gunneridae</taxon>
        <taxon>Pentapetalae</taxon>
        <taxon>rosids</taxon>
        <taxon>fabids</taxon>
        <taxon>Fabales</taxon>
        <taxon>Fabaceae</taxon>
        <taxon>Papilionoideae</taxon>
        <taxon>50 kb inversion clade</taxon>
        <taxon>NPAAA clade</taxon>
        <taxon>indigoferoid/millettioid clade</taxon>
        <taxon>Phaseoleae</taxon>
        <taxon>Sphenostylis</taxon>
    </lineage>
</organism>
<dbReference type="InterPro" id="IPR036612">
    <property type="entry name" value="KH_dom_type_1_sf"/>
</dbReference>
<dbReference type="SUPFAM" id="SSF54791">
    <property type="entry name" value="Eukaryotic type KH-domain (KH-domain type I)"/>
    <property type="match status" value="1"/>
</dbReference>
<evidence type="ECO:0000256" key="4">
    <source>
        <dbReference type="ARBA" id="ARBA00022679"/>
    </source>
</evidence>
<keyword evidence="4" id="KW-0808">Transferase</keyword>
<proteinExistence type="inferred from homology"/>
<dbReference type="GO" id="GO:0009570">
    <property type="term" value="C:chloroplast stroma"/>
    <property type="evidence" value="ECO:0007669"/>
    <property type="project" value="TreeGrafter"/>
</dbReference>
<dbReference type="InterPro" id="IPR012162">
    <property type="entry name" value="PNPase"/>
</dbReference>
<dbReference type="Proteomes" id="UP001189624">
    <property type="component" value="Chromosome 4"/>
</dbReference>
<gene>
    <name evidence="10" type="ORF">AYBTSS11_LOCUS12263</name>
</gene>
<evidence type="ECO:0000256" key="3">
    <source>
        <dbReference type="ARBA" id="ARBA00022490"/>
    </source>
</evidence>
<evidence type="ECO:0000313" key="10">
    <source>
        <dbReference type="EMBL" id="CAJ1946685.1"/>
    </source>
</evidence>
<dbReference type="PANTHER" id="PTHR11252:SF16">
    <property type="entry name" value="POLYRIBONUCLEOTIDE NUCLEOTIDYLTRANSFERASE 2, MITOCHONDRIAL"/>
    <property type="match status" value="1"/>
</dbReference>
<dbReference type="Gramene" id="rna-AYBTSS11_LOCUS12263">
    <property type="protein sequence ID" value="CAJ1946685.1"/>
    <property type="gene ID" value="gene-AYBTSS11_LOCUS12263"/>
</dbReference>
<evidence type="ECO:0000256" key="8">
    <source>
        <dbReference type="SAM" id="MobiDB-lite"/>
    </source>
</evidence>
<dbReference type="Pfam" id="PF01138">
    <property type="entry name" value="RNase_PH"/>
    <property type="match status" value="2"/>
</dbReference>
<dbReference type="Gene3D" id="3.30.1370.10">
    <property type="entry name" value="K Homology domain, type 1"/>
    <property type="match status" value="1"/>
</dbReference>
<dbReference type="InterPro" id="IPR003029">
    <property type="entry name" value="S1_domain"/>
</dbReference>
<dbReference type="InterPro" id="IPR027408">
    <property type="entry name" value="PNPase/RNase_PH_dom_sf"/>
</dbReference>
<dbReference type="GO" id="GO:0003723">
    <property type="term" value="F:RNA binding"/>
    <property type="evidence" value="ECO:0007669"/>
    <property type="project" value="UniProtKB-KW"/>
</dbReference>
<dbReference type="Gene3D" id="2.40.50.140">
    <property type="entry name" value="Nucleic acid-binding proteins"/>
    <property type="match status" value="1"/>
</dbReference>
<dbReference type="InterPro" id="IPR001247">
    <property type="entry name" value="ExoRNase_PH_dom1"/>
</dbReference>
<reference evidence="10" key="1">
    <citation type="submission" date="2023-10" db="EMBL/GenBank/DDBJ databases">
        <authorList>
            <person name="Domelevo Entfellner J.-B."/>
        </authorList>
    </citation>
    <scope>NUCLEOTIDE SEQUENCE</scope>
</reference>
<dbReference type="GO" id="GO:0000175">
    <property type="term" value="F:3'-5'-RNA exonuclease activity"/>
    <property type="evidence" value="ECO:0007669"/>
    <property type="project" value="TreeGrafter"/>
</dbReference>
<feature type="non-terminal residue" evidence="10">
    <location>
        <position position="1"/>
    </location>
</feature>
<keyword evidence="5" id="KW-0548">Nucleotidyltransferase</keyword>
<feature type="region of interest" description="Disordered" evidence="8">
    <location>
        <begin position="930"/>
        <end position="969"/>
    </location>
</feature>
<dbReference type="CDD" id="cd11364">
    <property type="entry name" value="RNase_PH_PNPase_2"/>
    <property type="match status" value="1"/>
</dbReference>
<dbReference type="FunFam" id="3.30.1370.10:FF:000001">
    <property type="entry name" value="Polyribonucleotide nucleotidyltransferase"/>
    <property type="match status" value="1"/>
</dbReference>
<dbReference type="Gene3D" id="3.30.230.70">
    <property type="entry name" value="GHMP Kinase, N-terminal domain"/>
    <property type="match status" value="2"/>
</dbReference>
<dbReference type="Pfam" id="PF00575">
    <property type="entry name" value="S1"/>
    <property type="match status" value="1"/>
</dbReference>
<dbReference type="SMART" id="SM00322">
    <property type="entry name" value="KH"/>
    <property type="match status" value="1"/>
</dbReference>
<protein>
    <recommendedName>
        <fullName evidence="2">polyribonucleotide nucleotidyltransferase</fullName>
        <ecNumber evidence="2">2.7.7.8</ecNumber>
    </recommendedName>
    <alternativeName>
        <fullName evidence="7">Polynucleotide phosphorylase 1</fullName>
    </alternativeName>
</protein>
<sequence>VGVQPAFLLSHHHFQMRRANPLLRTLPHFLTWRAFRFRAICSGRLGFAGATSTTSSSSKHLDTFTEQFEIGSRVITLETGKIARFANGAVVLAMDNTTVLSTVTSAKGDAVRDFLPLTVDYQEKQFAQGLIPTSFMRREGAPKERELLCGRIIDRPIRPLFPTGFYHEVQDVKQVPKPTRELDSDCLSKILGSSLTKGAYVVGRRAPVTASVLSSDGKQDPDVLAANATSAALMLSDIPWGGPIGMVRIGRICGQFIVNPTMDELKMSDLNLVYACTKDKTLMIDVQAREISEKDLEAGLRMAHSEAVKYIEPQIRLAAKAGKSKKEYKLSMLSDKTMEKVTNLAEAPIKAVFTDPTYGKFERGEALENITQDVKRVLIEEGDEESLKVLSKVVDTVRKKVVRKRIIAEGNRVDGRQLDEVRPLYCEAGYISMLHGSALFSRGETQVLCTVTLGAPTDAQRLESVVGPPTKRFMLHYSFPPFCINEVGKHGGLNRREVGHGTLAEKALLSVLPPEDDFPYTVRVNSEVMASDGSTSMATVCGGSMALMDAGIPVREHVAGVSVGLVSELDPYTGEITDYRILTDILVYPRTYHLGDIDFKIAGTRKGVTAIQLDIKPAGIPLDIVCECLEPAHKARLQILDHMEQEINIPRNKNDSTSPRLATLKYNNDDLRRLIGPMGALKRKIEEETGARMSVGDGTLTIVAKNQSVMDKVLEKIDFIVGRQIEVGGIYTGIVSTVKEYGAFVEFNGGQQGLLHISELSHGPVSQVSEVVSVGQKLSLMCIGQDVHGNIKLSLKATVPCPGRLKTNVIEGSVTSAKETANFWTPVGDVSSAQEQQNFASKLSLGDLRLGEAKSPTSQVPVILIRSAAECDEEEKSSRVNLSSKVPPVDNGVQLNRKSKSSQSQNAIDFAPKSKSRTFQDIIDALPSRSGPLPYTNVKKTKLSIQKESKSDLQMPEGDEQEPKDKASVTAKDLELGTKLTAKVYQIRAHGLVLDLGGGRRGMYRFEEDKNRDFKIGDEMRVVCSSFSSKGIPVLSFVDD</sequence>
<dbReference type="Pfam" id="PF03725">
    <property type="entry name" value="RNase_PH_C"/>
    <property type="match status" value="1"/>
</dbReference>
<keyword evidence="3" id="KW-0963">Cytoplasm</keyword>
<comment type="similarity">
    <text evidence="1">Belongs to the polyribonucleotide nucleotidyltransferase family.</text>
</comment>
<dbReference type="NCBIfam" id="NF008805">
    <property type="entry name" value="PRK11824.1"/>
    <property type="match status" value="1"/>
</dbReference>
<dbReference type="NCBIfam" id="TIGR03591">
    <property type="entry name" value="polynuc_phos"/>
    <property type="match status" value="1"/>
</dbReference>
<dbReference type="InterPro" id="IPR015848">
    <property type="entry name" value="PNPase_PH_RNA-bd_bac/org-type"/>
</dbReference>
<dbReference type="SUPFAM" id="SSF46915">
    <property type="entry name" value="Polynucleotide phosphorylase/guanosine pentaphosphate synthase (PNPase/GPSI), domain 3"/>
    <property type="match status" value="1"/>
</dbReference>
<dbReference type="Pfam" id="PF03726">
    <property type="entry name" value="PNPase"/>
    <property type="match status" value="1"/>
</dbReference>
<dbReference type="SMART" id="SM00316">
    <property type="entry name" value="S1"/>
    <property type="match status" value="2"/>
</dbReference>
<dbReference type="GO" id="GO:0005739">
    <property type="term" value="C:mitochondrion"/>
    <property type="evidence" value="ECO:0007669"/>
    <property type="project" value="TreeGrafter"/>
</dbReference>
<evidence type="ECO:0000256" key="6">
    <source>
        <dbReference type="ARBA" id="ARBA00022884"/>
    </source>
</evidence>
<keyword evidence="6" id="KW-0694">RNA-binding</keyword>
<dbReference type="InterPro" id="IPR036345">
    <property type="entry name" value="ExoRNase_PH_dom2_sf"/>
</dbReference>
<dbReference type="EMBL" id="OY731401">
    <property type="protein sequence ID" value="CAJ1946685.1"/>
    <property type="molecule type" value="Genomic_DNA"/>
</dbReference>
<evidence type="ECO:0000256" key="5">
    <source>
        <dbReference type="ARBA" id="ARBA00022695"/>
    </source>
</evidence>
<dbReference type="InterPro" id="IPR012340">
    <property type="entry name" value="NA-bd_OB-fold"/>
</dbReference>
<dbReference type="FunFam" id="3.30.230.70:FF:000020">
    <property type="entry name" value="Polyribonucleotide nucleotidyltransferase 2 mitochondrial"/>
    <property type="match status" value="1"/>
</dbReference>
<dbReference type="CDD" id="cd02393">
    <property type="entry name" value="KH-I_PNPase"/>
    <property type="match status" value="1"/>
</dbReference>
<feature type="compositionally biased region" description="Polar residues" evidence="8">
    <location>
        <begin position="893"/>
        <end position="907"/>
    </location>
</feature>
<dbReference type="CDD" id="cd11363">
    <property type="entry name" value="RNase_PH_PNPase_1"/>
    <property type="match status" value="1"/>
</dbReference>
<name>A0AA86VA60_9FABA</name>
<dbReference type="InterPro" id="IPR020568">
    <property type="entry name" value="Ribosomal_Su5_D2-typ_SF"/>
</dbReference>
<evidence type="ECO:0000256" key="2">
    <source>
        <dbReference type="ARBA" id="ARBA00012416"/>
    </source>
</evidence>
<dbReference type="InterPro" id="IPR004087">
    <property type="entry name" value="KH_dom"/>
</dbReference>
<dbReference type="EC" id="2.7.7.8" evidence="2"/>
<dbReference type="GO" id="GO:0005829">
    <property type="term" value="C:cytosol"/>
    <property type="evidence" value="ECO:0007669"/>
    <property type="project" value="TreeGrafter"/>
</dbReference>
<dbReference type="GO" id="GO:0000958">
    <property type="term" value="P:mitochondrial mRNA catabolic process"/>
    <property type="evidence" value="ECO:0007669"/>
    <property type="project" value="TreeGrafter"/>
</dbReference>
<dbReference type="FunFam" id="2.40.50.140:FF:000189">
    <property type="entry name" value="Polyribonucleotide nucleotidyltransferase, putative"/>
    <property type="match status" value="1"/>
</dbReference>
<dbReference type="SUPFAM" id="SSF50249">
    <property type="entry name" value="Nucleic acid-binding proteins"/>
    <property type="match status" value="2"/>
</dbReference>
<evidence type="ECO:0000313" key="11">
    <source>
        <dbReference type="Proteomes" id="UP001189624"/>
    </source>
</evidence>
<dbReference type="SUPFAM" id="SSF54211">
    <property type="entry name" value="Ribosomal protein S5 domain 2-like"/>
    <property type="match status" value="2"/>
</dbReference>
<evidence type="ECO:0000256" key="7">
    <source>
        <dbReference type="ARBA" id="ARBA00031451"/>
    </source>
</evidence>
<dbReference type="GO" id="GO:0000965">
    <property type="term" value="P:mitochondrial RNA 3'-end processing"/>
    <property type="evidence" value="ECO:0007669"/>
    <property type="project" value="TreeGrafter"/>
</dbReference>
<feature type="region of interest" description="Disordered" evidence="8">
    <location>
        <begin position="875"/>
        <end position="911"/>
    </location>
</feature>
<dbReference type="SUPFAM" id="SSF55666">
    <property type="entry name" value="Ribonuclease PH domain 2-like"/>
    <property type="match status" value="2"/>
</dbReference>
<evidence type="ECO:0000256" key="1">
    <source>
        <dbReference type="ARBA" id="ARBA00007404"/>
    </source>
</evidence>
<keyword evidence="11" id="KW-1185">Reference proteome</keyword>
<evidence type="ECO:0000259" key="9">
    <source>
        <dbReference type="PROSITE" id="PS50126"/>
    </source>
</evidence>
<dbReference type="InterPro" id="IPR015847">
    <property type="entry name" value="ExoRNase_PH_dom2"/>
</dbReference>
<dbReference type="InterPro" id="IPR036456">
    <property type="entry name" value="PNPase_PH_RNA-bd_sf"/>
</dbReference>
<accession>A0AA86VA60</accession>
<dbReference type="PANTHER" id="PTHR11252">
    <property type="entry name" value="POLYRIBONUCLEOTIDE NUCLEOTIDYLTRANSFERASE"/>
    <property type="match status" value="1"/>
</dbReference>
<dbReference type="AlphaFoldDB" id="A0AA86VA60"/>
<feature type="domain" description="S1 motif" evidence="9">
    <location>
        <begin position="728"/>
        <end position="796"/>
    </location>
</feature>